<organism evidence="2 3">
    <name type="scientific">Tardibacter chloracetimidivorans</name>
    <dbReference type="NCBI Taxonomy" id="1921510"/>
    <lineage>
        <taxon>Bacteria</taxon>
        <taxon>Pseudomonadati</taxon>
        <taxon>Pseudomonadota</taxon>
        <taxon>Alphaproteobacteria</taxon>
        <taxon>Sphingomonadales</taxon>
        <taxon>Sphingomonadaceae</taxon>
        <taxon>Tardibacter</taxon>
    </lineage>
</organism>
<accession>A0A1L3ZY98</accession>
<name>A0A1L3ZY98_9SPHN</name>
<dbReference type="InterPro" id="IPR028087">
    <property type="entry name" value="Tad_N"/>
</dbReference>
<evidence type="ECO:0000313" key="2">
    <source>
        <dbReference type="EMBL" id="API60608.1"/>
    </source>
</evidence>
<dbReference type="STRING" id="1921510.BSL82_16020"/>
<dbReference type="Proteomes" id="UP000182063">
    <property type="component" value="Chromosome"/>
</dbReference>
<dbReference type="Pfam" id="PF13400">
    <property type="entry name" value="Tad"/>
    <property type="match status" value="1"/>
</dbReference>
<protein>
    <recommendedName>
        <fullName evidence="1">Putative Flp pilus-assembly TadG-like N-terminal domain-containing protein</fullName>
    </recommendedName>
</protein>
<dbReference type="EMBL" id="CP018221">
    <property type="protein sequence ID" value="API60608.1"/>
    <property type="molecule type" value="Genomic_DNA"/>
</dbReference>
<dbReference type="OrthoDB" id="8014659at2"/>
<dbReference type="KEGG" id="sphj:BSL82_16020"/>
<dbReference type="AlphaFoldDB" id="A0A1L3ZY98"/>
<feature type="domain" description="Putative Flp pilus-assembly TadG-like N-terminal" evidence="1">
    <location>
        <begin position="14"/>
        <end position="60"/>
    </location>
</feature>
<keyword evidence="3" id="KW-1185">Reference proteome</keyword>
<sequence length="522" mass="54516">MRVRGTGLLRSEAGAVAPTVALSLFGLIAAGGLAFDYARLASLDTELQQAADHAALAAASQLDGEAGACARAAQAASAMVVNETRFANDGLGITIDVANEAACDALETIRFYQDKPKTTPATTDAEARFVEVTVEARSADYAFTPIAGAFNSGNLVGTAFAGLASAVCKIPPIMMCNPVPGTAYNPDNHRGQGLKLIKGGNSPAAGNFGWLDVGAANNGTPDQNIAVGLNSASVSCIAETEADVDTGVAAAVMDALNVRFDIFNNGWARNTCYDSNNCNPSDNSTKDVVRRANPSKNACGVANNNNEWKLPPKSDQYLPTDSSGDDGTVVHMGYPMDICHYADVDECDAFGDGSWRRDIYFKTNHPTLSDATGSNWQAVTGLPANATRYDFYDWEKNTPGMLPNVSRNLTGVNGGAFTQHGAPVCKAGISPSATQPDRRVLTIAVVDNCEVAAGGLPRLSGASIQASIGTWAEVFLVQPSISRSDAGTSASEIYVEIIGTGKPSGDGENGQLVRRSVPYLIE</sequence>
<evidence type="ECO:0000313" key="3">
    <source>
        <dbReference type="Proteomes" id="UP000182063"/>
    </source>
</evidence>
<proteinExistence type="predicted"/>
<gene>
    <name evidence="2" type="ORF">BSL82_16020</name>
</gene>
<evidence type="ECO:0000259" key="1">
    <source>
        <dbReference type="Pfam" id="PF13400"/>
    </source>
</evidence>
<dbReference type="RefSeq" id="WP_072598269.1">
    <property type="nucleotide sequence ID" value="NZ_CP018221.1"/>
</dbReference>
<reference evidence="3" key="1">
    <citation type="submission" date="2016-11" db="EMBL/GenBank/DDBJ databases">
        <title>Complete Genome Sequence of alachlor-degrading Sphingomonas sp. strain JJ-A5.</title>
        <authorList>
            <person name="Lee H."/>
            <person name="Ka J.-O."/>
        </authorList>
    </citation>
    <scope>NUCLEOTIDE SEQUENCE [LARGE SCALE GENOMIC DNA]</scope>
    <source>
        <strain evidence="3">JJ-A5</strain>
    </source>
</reference>